<name>A0A2V1IJ06_9BACT</name>
<gene>
    <name evidence="1" type="ORF">C5O23_08975</name>
</gene>
<evidence type="ECO:0000313" key="2">
    <source>
        <dbReference type="Proteomes" id="UP000244905"/>
    </source>
</evidence>
<protein>
    <submittedName>
        <fullName evidence="1">Uncharacterized protein</fullName>
    </submittedName>
</protein>
<dbReference type="Gene3D" id="1.10.287.1080">
    <property type="entry name" value="MazG-like"/>
    <property type="match status" value="1"/>
</dbReference>
<dbReference type="RefSeq" id="WP_107032606.1">
    <property type="nucleotide sequence ID" value="NZ_PUEC01000019.1"/>
</dbReference>
<dbReference type="AlphaFoldDB" id="A0A2V1IJ06"/>
<dbReference type="EMBL" id="PUEC01000019">
    <property type="protein sequence ID" value="PWB01672.1"/>
    <property type="molecule type" value="Genomic_DNA"/>
</dbReference>
<dbReference type="GeneID" id="82526472"/>
<accession>A0A2V1IJ06</accession>
<organism evidence="1 2">
    <name type="scientific">Duncaniella muris</name>
    <dbReference type="NCBI Taxonomy" id="2094150"/>
    <lineage>
        <taxon>Bacteria</taxon>
        <taxon>Pseudomonadati</taxon>
        <taxon>Bacteroidota</taxon>
        <taxon>Bacteroidia</taxon>
        <taxon>Bacteroidales</taxon>
        <taxon>Muribaculaceae</taxon>
        <taxon>Duncaniella</taxon>
    </lineage>
</organism>
<comment type="caution">
    <text evidence="1">The sequence shown here is derived from an EMBL/GenBank/DDBJ whole genome shotgun (WGS) entry which is preliminary data.</text>
</comment>
<dbReference type="Proteomes" id="UP000244905">
    <property type="component" value="Unassembled WGS sequence"/>
</dbReference>
<sequence>MTPVDWNKLRDWAHKTSVEHGFYEDKPSNIHFLCLIISELMEAVEADRKNHRAKTHSEDWKRYGIFSDQTFHPGNIYFKENFEVQIKNTLEDELADVVIRCLDMAGANKIELPYGTPPAIINQGNTFTEKIWFVVSTLVDRRATLTAKLHTTIGHCFQLAREYNIDLVWHIKKKMAYNSLRSPKHGKRY</sequence>
<proteinExistence type="predicted"/>
<keyword evidence="2" id="KW-1185">Reference proteome</keyword>
<evidence type="ECO:0000313" key="1">
    <source>
        <dbReference type="EMBL" id="PWB01672.1"/>
    </source>
</evidence>
<reference evidence="2" key="1">
    <citation type="submission" date="2018-02" db="EMBL/GenBank/DDBJ databases">
        <authorList>
            <person name="Clavel T."/>
            <person name="Strowig T."/>
        </authorList>
    </citation>
    <scope>NUCLEOTIDE SEQUENCE [LARGE SCALE GENOMIC DNA]</scope>
    <source>
        <strain evidence="2">DSM 103720</strain>
    </source>
</reference>